<dbReference type="GO" id="GO:0043565">
    <property type="term" value="F:sequence-specific DNA binding"/>
    <property type="evidence" value="ECO:0007669"/>
    <property type="project" value="InterPro"/>
</dbReference>
<dbReference type="PRINTS" id="PR00033">
    <property type="entry name" value="HTHASNC"/>
</dbReference>
<dbReference type="SUPFAM" id="SSF54909">
    <property type="entry name" value="Dimeric alpha+beta barrel"/>
    <property type="match status" value="1"/>
</dbReference>
<organism evidence="6 7">
    <name type="scientific">Zhengella mangrovi</name>
    <dbReference type="NCBI Taxonomy" id="1982044"/>
    <lineage>
        <taxon>Bacteria</taxon>
        <taxon>Pseudomonadati</taxon>
        <taxon>Pseudomonadota</taxon>
        <taxon>Alphaproteobacteria</taxon>
        <taxon>Hyphomicrobiales</taxon>
        <taxon>Notoacmeibacteraceae</taxon>
        <taxon>Zhengella</taxon>
    </lineage>
</organism>
<dbReference type="PANTHER" id="PTHR30154:SF0">
    <property type="entry name" value="LEUCINE-RESPONSIVE REGULATORY PROTEIN"/>
    <property type="match status" value="1"/>
</dbReference>
<dbReference type="GO" id="GO:0005829">
    <property type="term" value="C:cytosol"/>
    <property type="evidence" value="ECO:0007669"/>
    <property type="project" value="TreeGrafter"/>
</dbReference>
<dbReference type="Gene3D" id="1.10.10.10">
    <property type="entry name" value="Winged helix-like DNA-binding domain superfamily/Winged helix DNA-binding domain"/>
    <property type="match status" value="1"/>
</dbReference>
<dbReference type="SMART" id="SM00344">
    <property type="entry name" value="HTH_ASNC"/>
    <property type="match status" value="1"/>
</dbReference>
<sequence>MSKLDAYDLAILAALQANGRMTKVALAETVNLSPSPCVERLKKLEKAGYITGYRALVDLRRLGPVTEVHVEVTLANHQAADFRRFEAAVIELPEIAECVATGGGIDYLMKVVVADVDAYQRLMDRLLDAGVGIERYFGYIVTKAVKNAPPALPSPPRSEKR</sequence>
<keyword evidence="3" id="KW-0010">Activator</keyword>
<dbReference type="Gene3D" id="3.30.70.920">
    <property type="match status" value="1"/>
</dbReference>
<dbReference type="Proteomes" id="UP000221168">
    <property type="component" value="Unassembled WGS sequence"/>
</dbReference>
<proteinExistence type="predicted"/>
<dbReference type="RefSeq" id="WP_099306317.1">
    <property type="nucleotide sequence ID" value="NZ_PDVP01000005.1"/>
</dbReference>
<keyword evidence="7" id="KW-1185">Reference proteome</keyword>
<dbReference type="InterPro" id="IPR019885">
    <property type="entry name" value="Tscrpt_reg_HTH_AsnC-type_CS"/>
</dbReference>
<keyword evidence="4" id="KW-0804">Transcription</keyword>
<dbReference type="CDD" id="cd00090">
    <property type="entry name" value="HTH_ARSR"/>
    <property type="match status" value="1"/>
</dbReference>
<dbReference type="InterPro" id="IPR011991">
    <property type="entry name" value="ArsR-like_HTH"/>
</dbReference>
<feature type="domain" description="HTH asnC-type" evidence="5">
    <location>
        <begin position="4"/>
        <end position="65"/>
    </location>
</feature>
<evidence type="ECO:0000259" key="5">
    <source>
        <dbReference type="PROSITE" id="PS50956"/>
    </source>
</evidence>
<dbReference type="GO" id="GO:0006355">
    <property type="term" value="P:regulation of DNA-templated transcription"/>
    <property type="evidence" value="ECO:0007669"/>
    <property type="project" value="UniProtKB-ARBA"/>
</dbReference>
<keyword evidence="2" id="KW-0238">DNA-binding</keyword>
<protein>
    <submittedName>
        <fullName evidence="6">AsnC family transcriptional regulator</fullName>
    </submittedName>
</protein>
<dbReference type="InterPro" id="IPR036388">
    <property type="entry name" value="WH-like_DNA-bd_sf"/>
</dbReference>
<reference evidence="6 7" key="1">
    <citation type="submission" date="2017-10" db="EMBL/GenBank/DDBJ databases">
        <title>Sedimentibacterium mangrovi gen. nov., sp. nov., a novel member of family Phyllobacteriacea isolated from mangrove sediment.</title>
        <authorList>
            <person name="Liao H."/>
            <person name="Tian Y."/>
        </authorList>
    </citation>
    <scope>NUCLEOTIDE SEQUENCE [LARGE SCALE GENOMIC DNA]</scope>
    <source>
        <strain evidence="6 7">X9-2-2</strain>
    </source>
</reference>
<dbReference type="PANTHER" id="PTHR30154">
    <property type="entry name" value="LEUCINE-RESPONSIVE REGULATORY PROTEIN"/>
    <property type="match status" value="1"/>
</dbReference>
<dbReference type="Pfam" id="PF01037">
    <property type="entry name" value="AsnC_trans_reg"/>
    <property type="match status" value="1"/>
</dbReference>
<evidence type="ECO:0000256" key="3">
    <source>
        <dbReference type="ARBA" id="ARBA00023159"/>
    </source>
</evidence>
<comment type="caution">
    <text evidence="6">The sequence shown here is derived from an EMBL/GenBank/DDBJ whole genome shotgun (WGS) entry which is preliminary data.</text>
</comment>
<evidence type="ECO:0000313" key="7">
    <source>
        <dbReference type="Proteomes" id="UP000221168"/>
    </source>
</evidence>
<dbReference type="EMBL" id="PDVP01000005">
    <property type="protein sequence ID" value="PHP66997.1"/>
    <property type="molecule type" value="Genomic_DNA"/>
</dbReference>
<evidence type="ECO:0000256" key="2">
    <source>
        <dbReference type="ARBA" id="ARBA00023125"/>
    </source>
</evidence>
<dbReference type="InterPro" id="IPR019887">
    <property type="entry name" value="Tscrpt_reg_AsnC/Lrp_C"/>
</dbReference>
<keyword evidence="1" id="KW-0805">Transcription regulation</keyword>
<dbReference type="InterPro" id="IPR000485">
    <property type="entry name" value="AsnC-type_HTH_dom"/>
</dbReference>
<name>A0A2G1QN74_9HYPH</name>
<dbReference type="SUPFAM" id="SSF46785">
    <property type="entry name" value="Winged helix' DNA-binding domain"/>
    <property type="match status" value="1"/>
</dbReference>
<dbReference type="InterPro" id="IPR036390">
    <property type="entry name" value="WH_DNA-bd_sf"/>
</dbReference>
<dbReference type="PROSITE" id="PS00519">
    <property type="entry name" value="HTH_ASNC_1"/>
    <property type="match status" value="1"/>
</dbReference>
<dbReference type="AlphaFoldDB" id="A0A2G1QN74"/>
<dbReference type="PROSITE" id="PS50956">
    <property type="entry name" value="HTH_ASNC_2"/>
    <property type="match status" value="1"/>
</dbReference>
<evidence type="ECO:0000256" key="4">
    <source>
        <dbReference type="ARBA" id="ARBA00023163"/>
    </source>
</evidence>
<dbReference type="GO" id="GO:0043200">
    <property type="term" value="P:response to amino acid"/>
    <property type="evidence" value="ECO:0007669"/>
    <property type="project" value="TreeGrafter"/>
</dbReference>
<dbReference type="OrthoDB" id="9803143at2"/>
<accession>A0A2G1QN74</accession>
<dbReference type="InterPro" id="IPR011008">
    <property type="entry name" value="Dimeric_a/b-barrel"/>
</dbReference>
<evidence type="ECO:0000313" key="6">
    <source>
        <dbReference type="EMBL" id="PHP66997.1"/>
    </source>
</evidence>
<evidence type="ECO:0000256" key="1">
    <source>
        <dbReference type="ARBA" id="ARBA00023015"/>
    </source>
</evidence>
<dbReference type="Pfam" id="PF13412">
    <property type="entry name" value="HTH_24"/>
    <property type="match status" value="1"/>
</dbReference>
<dbReference type="InterPro" id="IPR019888">
    <property type="entry name" value="Tscrpt_reg_AsnC-like"/>
</dbReference>
<gene>
    <name evidence="6" type="ORF">CSC94_10590</name>
</gene>